<dbReference type="RefSeq" id="WP_045165375.1">
    <property type="nucleotide sequence ID" value="NZ_CP113864.1"/>
</dbReference>
<proteinExistence type="predicted"/>
<evidence type="ECO:0000313" key="2">
    <source>
        <dbReference type="Proteomes" id="UP001164745"/>
    </source>
</evidence>
<sequence>MPFYNGLAFLVEFRTKMLNFKEEIPAFKDDAKKKIEDLIEMGKATKQLYGEHEVDIKILKQKIGMVV</sequence>
<protein>
    <submittedName>
        <fullName evidence="1">Uncharacterized protein</fullName>
    </submittedName>
</protein>
<accession>A0ABY7BK95</accession>
<reference evidence="1" key="1">
    <citation type="submission" date="2022-12" db="EMBL/GenBank/DDBJ databases">
        <authorList>
            <person name="Bing R.G."/>
            <person name="Willard D.J."/>
            <person name="Manesh M.J.H."/>
            <person name="Laemthong T."/>
            <person name="Crosby J.R."/>
            <person name="Kelly R.M."/>
        </authorList>
    </citation>
    <scope>NUCLEOTIDE SEQUENCE</scope>
    <source>
        <strain evidence="1">DSM 8991</strain>
    </source>
</reference>
<dbReference type="Proteomes" id="UP001164745">
    <property type="component" value="Chromosome"/>
</dbReference>
<dbReference type="EMBL" id="CP113864">
    <property type="protein sequence ID" value="WAM32001.1"/>
    <property type="molecule type" value="Genomic_DNA"/>
</dbReference>
<evidence type="ECO:0000313" key="1">
    <source>
        <dbReference type="EMBL" id="WAM32001.1"/>
    </source>
</evidence>
<name>A0ABY7BK95_9FIRM</name>
<organism evidence="1 2">
    <name type="scientific">Caldicellulosiruptor naganoensis</name>
    <dbReference type="NCBI Taxonomy" id="29324"/>
    <lineage>
        <taxon>Bacteria</taxon>
        <taxon>Bacillati</taxon>
        <taxon>Bacillota</taxon>
        <taxon>Bacillota incertae sedis</taxon>
        <taxon>Caldicellulosiruptorales</taxon>
        <taxon>Caldicellulosiruptoraceae</taxon>
        <taxon>Caldicellulosiruptor</taxon>
    </lineage>
</organism>
<keyword evidence="2" id="KW-1185">Reference proteome</keyword>
<gene>
    <name evidence="1" type="ORF">OTJ99_000491</name>
</gene>